<dbReference type="Gene3D" id="3.40.50.720">
    <property type="entry name" value="NAD(P)-binding Rossmann-like Domain"/>
    <property type="match status" value="1"/>
</dbReference>
<gene>
    <name evidence="3" type="ORF">J2Z81_000772</name>
</gene>
<feature type="domain" description="Dipicolinate synthase subunit A N-terminal" evidence="2">
    <location>
        <begin position="6"/>
        <end position="121"/>
    </location>
</feature>
<name>A0ABS4S5Q9_9BACI</name>
<dbReference type="InterPro" id="IPR006140">
    <property type="entry name" value="D-isomer_DH_NAD-bd"/>
</dbReference>
<keyword evidence="4" id="KW-1185">Reference proteome</keyword>
<evidence type="ECO:0000313" key="4">
    <source>
        <dbReference type="Proteomes" id="UP001519294"/>
    </source>
</evidence>
<proteinExistence type="predicted"/>
<dbReference type="EMBL" id="JAGIKX010000003">
    <property type="protein sequence ID" value="MBP2256830.1"/>
    <property type="molecule type" value="Genomic_DNA"/>
</dbReference>
<dbReference type="InterPro" id="IPR036291">
    <property type="entry name" value="NAD(P)-bd_dom_sf"/>
</dbReference>
<protein>
    <submittedName>
        <fullName evidence="3">Dipicolinate synthase subunit A</fullName>
    </submittedName>
</protein>
<dbReference type="Pfam" id="PF02826">
    <property type="entry name" value="2-Hacid_dh_C"/>
    <property type="match status" value="1"/>
</dbReference>
<feature type="domain" description="D-isomer specific 2-hydroxyacid dehydrogenase NAD-binding" evidence="1">
    <location>
        <begin position="148"/>
        <end position="242"/>
    </location>
</feature>
<dbReference type="InterPro" id="IPR014215">
    <property type="entry name" value="Dipicolinic_acid_synth_A"/>
</dbReference>
<comment type="caution">
    <text evidence="3">The sequence shown here is derived from an EMBL/GenBank/DDBJ whole genome shotgun (WGS) entry which is preliminary data.</text>
</comment>
<dbReference type="Proteomes" id="UP001519294">
    <property type="component" value="Unassembled WGS sequence"/>
</dbReference>
<accession>A0ABS4S5Q9</accession>
<dbReference type="Pfam" id="PF16924">
    <property type="entry name" value="DpaA_N"/>
    <property type="match status" value="1"/>
</dbReference>
<dbReference type="NCBIfam" id="TIGR02853">
    <property type="entry name" value="spore_dpaA"/>
    <property type="match status" value="1"/>
</dbReference>
<dbReference type="SUPFAM" id="SSF51735">
    <property type="entry name" value="NAD(P)-binding Rossmann-fold domains"/>
    <property type="match status" value="1"/>
</dbReference>
<dbReference type="InterPro" id="IPR031629">
    <property type="entry name" value="DpaA_N"/>
</dbReference>
<evidence type="ECO:0000259" key="2">
    <source>
        <dbReference type="Pfam" id="PF16924"/>
    </source>
</evidence>
<evidence type="ECO:0000313" key="3">
    <source>
        <dbReference type="EMBL" id="MBP2256830.1"/>
    </source>
</evidence>
<sequence>MKNLNILLIGGDARYLEVIDTLAADGANIYLIGYESASFDTPNIFHTKCENLDLHTIDAILLPVSGTDASGKIKTSFSDESIYLTEDMVTQTPKHCIICTGISNSFLDKITRSSNRRLVRLFARDDLAIYNSIPTAEGALSIAMEHTDYTIHGSSVMILGFGRVGITVARMFSAVGANVSVCVRKSADIARMKVMGLKPVRMKDLNQKIGNVDICINTIPHLVINSTVLSSMQQSALIIDLASSPGGVDFDFAKKHDIQTIHGLGLPGKVAPKTAGKVIAEVFTDVLAFNNN</sequence>
<dbReference type="NCBIfam" id="NF006162">
    <property type="entry name" value="PRK08306.1"/>
    <property type="match status" value="1"/>
</dbReference>
<reference evidence="3 4" key="1">
    <citation type="submission" date="2021-03" db="EMBL/GenBank/DDBJ databases">
        <title>Genomic Encyclopedia of Type Strains, Phase IV (KMG-IV): sequencing the most valuable type-strain genomes for metagenomic binning, comparative biology and taxonomic classification.</title>
        <authorList>
            <person name="Goeker M."/>
        </authorList>
    </citation>
    <scope>NUCLEOTIDE SEQUENCE [LARGE SCALE GENOMIC DNA]</scope>
    <source>
        <strain evidence="3 4">DSM 25790</strain>
    </source>
</reference>
<evidence type="ECO:0000259" key="1">
    <source>
        <dbReference type="Pfam" id="PF02826"/>
    </source>
</evidence>
<dbReference type="RefSeq" id="WP_226981216.1">
    <property type="nucleotide sequence ID" value="NZ_JAGIKX010000003.1"/>
</dbReference>
<organism evidence="3 4">
    <name type="scientific">Virgibacillus alimentarius</name>
    <dbReference type="NCBI Taxonomy" id="698769"/>
    <lineage>
        <taxon>Bacteria</taxon>
        <taxon>Bacillati</taxon>
        <taxon>Bacillota</taxon>
        <taxon>Bacilli</taxon>
        <taxon>Bacillales</taxon>
        <taxon>Bacillaceae</taxon>
        <taxon>Virgibacillus</taxon>
    </lineage>
</organism>